<keyword evidence="1" id="KW-0472">Membrane</keyword>
<keyword evidence="1" id="KW-0812">Transmembrane</keyword>
<reference evidence="2" key="1">
    <citation type="submission" date="2023-04" db="EMBL/GenBank/DDBJ databases">
        <title>Complete genome sequence of Temperatibacter marinus.</title>
        <authorList>
            <person name="Rong J.-C."/>
            <person name="Yi M.-L."/>
            <person name="Zhao Q."/>
        </authorList>
    </citation>
    <scope>NUCLEOTIDE SEQUENCE</scope>
    <source>
        <strain evidence="2">NBRC 110045</strain>
    </source>
</reference>
<gene>
    <name evidence="2" type="ORF">QGN29_01895</name>
</gene>
<feature type="transmembrane region" description="Helical" evidence="1">
    <location>
        <begin position="27"/>
        <end position="48"/>
    </location>
</feature>
<protein>
    <submittedName>
        <fullName evidence="2">Uncharacterized protein</fullName>
    </submittedName>
</protein>
<dbReference type="RefSeq" id="WP_310798966.1">
    <property type="nucleotide sequence ID" value="NZ_CP123872.1"/>
</dbReference>
<dbReference type="AlphaFoldDB" id="A0AA52EIF0"/>
<sequence>MTMNEENVTKNPDQEELDVQEMTKGHVGLKLLVLFMGIAILGMIVLIAMKSMEVLSGSDQDKPIMSEEKGSVSSSVIGTSEKSLPTSYQSFIEISKPEGMSFHQADVSGMRMTVSYKKGNETLIQVIDLETGRLLSSVHIK</sequence>
<evidence type="ECO:0000313" key="3">
    <source>
        <dbReference type="Proteomes" id="UP001268683"/>
    </source>
</evidence>
<dbReference type="Proteomes" id="UP001268683">
    <property type="component" value="Chromosome"/>
</dbReference>
<evidence type="ECO:0000256" key="1">
    <source>
        <dbReference type="SAM" id="Phobius"/>
    </source>
</evidence>
<accession>A0AA52EIF0</accession>
<dbReference type="EMBL" id="CP123872">
    <property type="protein sequence ID" value="WND03117.1"/>
    <property type="molecule type" value="Genomic_DNA"/>
</dbReference>
<keyword evidence="3" id="KW-1185">Reference proteome</keyword>
<keyword evidence="1" id="KW-1133">Transmembrane helix</keyword>
<proteinExistence type="predicted"/>
<evidence type="ECO:0000313" key="2">
    <source>
        <dbReference type="EMBL" id="WND03117.1"/>
    </source>
</evidence>
<organism evidence="2 3">
    <name type="scientific">Temperatibacter marinus</name>
    <dbReference type="NCBI Taxonomy" id="1456591"/>
    <lineage>
        <taxon>Bacteria</taxon>
        <taxon>Pseudomonadati</taxon>
        <taxon>Pseudomonadota</taxon>
        <taxon>Alphaproteobacteria</taxon>
        <taxon>Kordiimonadales</taxon>
        <taxon>Temperatibacteraceae</taxon>
        <taxon>Temperatibacter</taxon>
    </lineage>
</organism>
<dbReference type="KEGG" id="tmk:QGN29_01895"/>
<name>A0AA52EIF0_9PROT</name>